<accession>A0A835N3I5</accession>
<dbReference type="AlphaFoldDB" id="A0A835N3I5"/>
<comment type="caution">
    <text evidence="1">The sequence shown here is derived from an EMBL/GenBank/DDBJ whole genome shotgun (WGS) entry which is preliminary data.</text>
</comment>
<name>A0A835N3I5_9ROSI</name>
<sequence length="226" mass="25153">MGGFESDGLYDSNWDCCTFSLFWRLTGDRIDSMDKFSRALAGVGWTLFKTRENNTPSDGIGGSKMVYLFRKVDSKPVYVVSLGNGGECRIRELSNCKASLTHVIDASTLRGQMDVHDRNIISMNMAETINRRCWALWNGILKNLIASSLEKFSIALKTTPGSFAKVLNVIRKLKIVHNGVDEIVPWKETSVDMSFICSKEGGGHSGERGNLQWSYKLHDGVEAICS</sequence>
<dbReference type="OrthoDB" id="1904540at2759"/>
<dbReference type="EMBL" id="JADGMS010000005">
    <property type="protein sequence ID" value="KAF9681833.1"/>
    <property type="molecule type" value="Genomic_DNA"/>
</dbReference>
<proteinExistence type="predicted"/>
<protein>
    <submittedName>
        <fullName evidence="1">Uncharacterized protein</fullName>
    </submittedName>
</protein>
<evidence type="ECO:0000313" key="1">
    <source>
        <dbReference type="EMBL" id="KAF9681833.1"/>
    </source>
</evidence>
<reference evidence="1 2" key="1">
    <citation type="submission" date="2020-10" db="EMBL/GenBank/DDBJ databases">
        <title>Plant Genome Project.</title>
        <authorList>
            <person name="Zhang R.-G."/>
        </authorList>
    </citation>
    <scope>NUCLEOTIDE SEQUENCE [LARGE SCALE GENOMIC DNA]</scope>
    <source>
        <strain evidence="1">FAFU-HL-1</strain>
        <tissue evidence="1">Leaf</tissue>
    </source>
</reference>
<gene>
    <name evidence="1" type="ORF">SADUNF_Sadunf05G0043600</name>
</gene>
<keyword evidence="2" id="KW-1185">Reference proteome</keyword>
<organism evidence="1 2">
    <name type="scientific">Salix dunnii</name>
    <dbReference type="NCBI Taxonomy" id="1413687"/>
    <lineage>
        <taxon>Eukaryota</taxon>
        <taxon>Viridiplantae</taxon>
        <taxon>Streptophyta</taxon>
        <taxon>Embryophyta</taxon>
        <taxon>Tracheophyta</taxon>
        <taxon>Spermatophyta</taxon>
        <taxon>Magnoliopsida</taxon>
        <taxon>eudicotyledons</taxon>
        <taxon>Gunneridae</taxon>
        <taxon>Pentapetalae</taxon>
        <taxon>rosids</taxon>
        <taxon>fabids</taxon>
        <taxon>Malpighiales</taxon>
        <taxon>Salicaceae</taxon>
        <taxon>Saliceae</taxon>
        <taxon>Salix</taxon>
    </lineage>
</organism>
<evidence type="ECO:0000313" key="2">
    <source>
        <dbReference type="Proteomes" id="UP000657918"/>
    </source>
</evidence>
<dbReference type="Proteomes" id="UP000657918">
    <property type="component" value="Unassembled WGS sequence"/>
</dbReference>